<dbReference type="InterPro" id="IPR001296">
    <property type="entry name" value="Glyco_trans_1"/>
</dbReference>
<dbReference type="GO" id="GO:0016757">
    <property type="term" value="F:glycosyltransferase activity"/>
    <property type="evidence" value="ECO:0007669"/>
    <property type="project" value="UniProtKB-KW"/>
</dbReference>
<reference evidence="3 4" key="1">
    <citation type="submission" date="2021-03" db="EMBL/GenBank/DDBJ databases">
        <title>Genomic and phenotypic characterization of Chloracidobacterium isolates provides evidence for multiple species.</title>
        <authorList>
            <person name="Saini M.K."/>
            <person name="Costas A.M.G."/>
            <person name="Tank M."/>
            <person name="Bryant D.A."/>
        </authorList>
    </citation>
    <scope>NUCLEOTIDE SEQUENCE [LARGE SCALE GENOMIC DNA]</scope>
    <source>
        <strain evidence="3 4">N</strain>
    </source>
</reference>
<proteinExistence type="predicted"/>
<keyword evidence="4" id="KW-1185">Reference proteome</keyword>
<keyword evidence="3" id="KW-0328">Glycosyltransferase</keyword>
<organism evidence="3 4">
    <name type="scientific">Chloracidobacterium sp. N</name>
    <dbReference type="NCBI Taxonomy" id="2821540"/>
    <lineage>
        <taxon>Bacteria</taxon>
        <taxon>Pseudomonadati</taxon>
        <taxon>Acidobacteriota</taxon>
        <taxon>Terriglobia</taxon>
        <taxon>Terriglobales</taxon>
        <taxon>Acidobacteriaceae</taxon>
        <taxon>Chloracidobacterium</taxon>
        <taxon>Chloracidobacterium aggregatum</taxon>
    </lineage>
</organism>
<dbReference type="EMBL" id="CP072643">
    <property type="protein sequence ID" value="QUV95468.1"/>
    <property type="molecule type" value="Genomic_DNA"/>
</dbReference>
<keyword evidence="3" id="KW-0808">Transferase</keyword>
<dbReference type="EC" id="2.4.-.-" evidence="3"/>
<dbReference type="InterPro" id="IPR028098">
    <property type="entry name" value="Glyco_trans_4-like_N"/>
</dbReference>
<dbReference type="Gene3D" id="3.40.50.2000">
    <property type="entry name" value="Glycogen Phosphorylase B"/>
    <property type="match status" value="2"/>
</dbReference>
<dbReference type="Proteomes" id="UP000677668">
    <property type="component" value="Chromosome 2"/>
</dbReference>
<name>A0ABX8B3A5_9BACT</name>
<accession>A0ABX8B3A5</accession>
<evidence type="ECO:0000259" key="2">
    <source>
        <dbReference type="Pfam" id="PF13579"/>
    </source>
</evidence>
<evidence type="ECO:0000313" key="4">
    <source>
        <dbReference type="Proteomes" id="UP000677668"/>
    </source>
</evidence>
<protein>
    <submittedName>
        <fullName evidence="3">Glycosyltransferase</fullName>
        <ecNumber evidence="3">2.4.-.-</ecNumber>
    </submittedName>
</protein>
<evidence type="ECO:0000259" key="1">
    <source>
        <dbReference type="Pfam" id="PF00534"/>
    </source>
</evidence>
<dbReference type="PANTHER" id="PTHR45947">
    <property type="entry name" value="SULFOQUINOVOSYL TRANSFERASE SQD2"/>
    <property type="match status" value="1"/>
</dbReference>
<dbReference type="Pfam" id="PF00534">
    <property type="entry name" value="Glycos_transf_1"/>
    <property type="match status" value="1"/>
</dbReference>
<evidence type="ECO:0000313" key="3">
    <source>
        <dbReference type="EMBL" id="QUV95468.1"/>
    </source>
</evidence>
<feature type="domain" description="Glycosyltransferase subfamily 4-like N-terminal" evidence="2">
    <location>
        <begin position="15"/>
        <end position="182"/>
    </location>
</feature>
<dbReference type="InterPro" id="IPR050194">
    <property type="entry name" value="Glycosyltransferase_grp1"/>
</dbReference>
<dbReference type="PANTHER" id="PTHR45947:SF3">
    <property type="entry name" value="SULFOQUINOVOSYL TRANSFERASE SQD2"/>
    <property type="match status" value="1"/>
</dbReference>
<gene>
    <name evidence="3" type="ORF">J8C05_11530</name>
</gene>
<feature type="domain" description="Glycosyl transferase family 1" evidence="1">
    <location>
        <begin position="205"/>
        <end position="361"/>
    </location>
</feature>
<sequence>MRVLYVVPYLGAKYGGIAKVVTGIAQAVGRAGAQADIITTDADGEQRQAVVHHTWISEDGYRVMYFPCWHRQDFILSRPLVRWFRQHGQAYDLVHTHSIFAPLIAAVQWQCRQHGWPYVTTPHGMLEPWALAYKAWKKRTYYALVERPALRGARLIQATASREAEHIQALGLETPIELIPNGLHRAEFETLPAREVFYAAYPALRDKRLLLFFGRIDPKKGLDLLAPAFARIHAKYPDTHLLVVGQDNIGFLPRAKEFFAAAGCLESVTFAGWMSGPLLYAMLRSVELHIAPSYSEGFSMGILMCLAAGAPTIMTDGCNFPEAGAAGAACIVECSVESIAQALDRYLGDPAAARTMGARGRAFILDHYTWERVAQKLLATYERILAT</sequence>
<dbReference type="SUPFAM" id="SSF53756">
    <property type="entry name" value="UDP-Glycosyltransferase/glycogen phosphorylase"/>
    <property type="match status" value="1"/>
</dbReference>
<dbReference type="RefSeq" id="WP_211423691.1">
    <property type="nucleotide sequence ID" value="NZ_CP072643.1"/>
</dbReference>
<dbReference type="Pfam" id="PF13579">
    <property type="entry name" value="Glyco_trans_4_4"/>
    <property type="match status" value="1"/>
</dbReference>